<comment type="caution">
    <text evidence="6">Lacks conserved residue(s) required for the propagation of feature annotation.</text>
</comment>
<comment type="subunit">
    <text evidence="6">Homotetramer. Forms an RuvA(8)-RuvB(12)-Holliday junction (HJ) complex. HJ DNA is sandwiched between 2 RuvA tetramers; dsDNA enters through RuvA and exits via RuvB. An RuvB hexamer assembles on each DNA strand where it exits the tetramer. Each RuvB hexamer is contacted by two RuvA subunits (via domain III) on 2 adjacent RuvB subunits; this complex drives branch migration. In the full resolvosome a probable DNA-RuvA(4)-RuvB(12)-RuvC(2) complex forms which resolves the HJ.</text>
</comment>
<keyword evidence="8" id="KW-0347">Helicase</keyword>
<comment type="domain">
    <text evidence="6">Has three domains with a flexible linker between the domains II and III and assumes an 'L' shape. Domain III is highly mobile and contacts RuvB.</text>
</comment>
<dbReference type="PATRIC" id="fig|742823.3.peg.1692"/>
<keyword evidence="3 6" id="KW-0238">DNA-binding</keyword>
<dbReference type="Gene3D" id="1.10.8.10">
    <property type="entry name" value="DNA helicase RuvA subunit, C-terminal domain"/>
    <property type="match status" value="1"/>
</dbReference>
<dbReference type="GO" id="GO:0005524">
    <property type="term" value="F:ATP binding"/>
    <property type="evidence" value="ECO:0007669"/>
    <property type="project" value="InterPro"/>
</dbReference>
<organism evidence="8 9">
    <name type="scientific">Sutterella wadsworthensis 2_1_59BFAA</name>
    <dbReference type="NCBI Taxonomy" id="742823"/>
    <lineage>
        <taxon>Bacteria</taxon>
        <taxon>Pseudomonadati</taxon>
        <taxon>Pseudomonadota</taxon>
        <taxon>Betaproteobacteria</taxon>
        <taxon>Burkholderiales</taxon>
        <taxon>Sutterellaceae</taxon>
        <taxon>Sutterella</taxon>
    </lineage>
</organism>
<dbReference type="GO" id="GO:0048476">
    <property type="term" value="C:Holliday junction resolvase complex"/>
    <property type="evidence" value="ECO:0007669"/>
    <property type="project" value="UniProtKB-UniRule"/>
</dbReference>
<dbReference type="InterPro" id="IPR010994">
    <property type="entry name" value="RuvA_2-like"/>
</dbReference>
<comment type="similarity">
    <text evidence="6">Belongs to the RuvA family.</text>
</comment>
<keyword evidence="8" id="KW-0067">ATP-binding</keyword>
<evidence type="ECO:0000313" key="9">
    <source>
        <dbReference type="Proteomes" id="UP000005835"/>
    </source>
</evidence>
<evidence type="ECO:0000256" key="3">
    <source>
        <dbReference type="ARBA" id="ARBA00023125"/>
    </source>
</evidence>
<comment type="function">
    <text evidence="6">The RuvA-RuvB-RuvC complex processes Holliday junction (HJ) DNA during genetic recombination and DNA repair, while the RuvA-RuvB complex plays an important role in the rescue of blocked DNA replication forks via replication fork reversal (RFR). RuvA specifically binds to HJ cruciform DNA, conferring on it an open structure. The RuvB hexamer acts as an ATP-dependent pump, pulling dsDNA into and through the RuvAB complex. HJ branch migration allows RuvC to scan DNA until it finds its consensus sequence, where it cleaves and resolves the cruciform DNA.</text>
</comment>
<dbReference type="eggNOG" id="COG0632">
    <property type="taxonomic scope" value="Bacteria"/>
</dbReference>
<keyword evidence="2 6" id="KW-0227">DNA damage</keyword>
<dbReference type="Gene3D" id="1.10.150.20">
    <property type="entry name" value="5' to 3' exonuclease, C-terminal subdomain"/>
    <property type="match status" value="1"/>
</dbReference>
<dbReference type="SUPFAM" id="SSF47781">
    <property type="entry name" value="RuvA domain 2-like"/>
    <property type="match status" value="1"/>
</dbReference>
<name>K1JGD5_9BURK</name>
<keyword evidence="8" id="KW-0547">Nucleotide-binding</keyword>
<dbReference type="InterPro" id="IPR012340">
    <property type="entry name" value="NA-bd_OB-fold"/>
</dbReference>
<evidence type="ECO:0000256" key="5">
    <source>
        <dbReference type="ARBA" id="ARBA00023204"/>
    </source>
</evidence>
<dbReference type="GO" id="GO:0000400">
    <property type="term" value="F:four-way junction DNA binding"/>
    <property type="evidence" value="ECO:0007669"/>
    <property type="project" value="UniProtKB-UniRule"/>
</dbReference>
<dbReference type="GO" id="GO:0009378">
    <property type="term" value="F:four-way junction helicase activity"/>
    <property type="evidence" value="ECO:0007669"/>
    <property type="project" value="InterPro"/>
</dbReference>
<dbReference type="SUPFAM" id="SSF50249">
    <property type="entry name" value="Nucleic acid-binding proteins"/>
    <property type="match status" value="1"/>
</dbReference>
<dbReference type="Pfam" id="PF01330">
    <property type="entry name" value="RuvA_N"/>
    <property type="match status" value="1"/>
</dbReference>
<dbReference type="InterPro" id="IPR036267">
    <property type="entry name" value="RuvA_C_sf"/>
</dbReference>
<dbReference type="GO" id="GO:0006281">
    <property type="term" value="P:DNA repair"/>
    <property type="evidence" value="ECO:0007669"/>
    <property type="project" value="UniProtKB-UniRule"/>
</dbReference>
<dbReference type="SMART" id="SM00278">
    <property type="entry name" value="HhH1"/>
    <property type="match status" value="2"/>
</dbReference>
<keyword evidence="4 6" id="KW-0233">DNA recombination</keyword>
<dbReference type="GO" id="GO:0009379">
    <property type="term" value="C:Holliday junction helicase complex"/>
    <property type="evidence" value="ECO:0007669"/>
    <property type="project" value="InterPro"/>
</dbReference>
<dbReference type="InterPro" id="IPR003583">
    <property type="entry name" value="Hlx-hairpin-Hlx_DNA-bd_motif"/>
</dbReference>
<evidence type="ECO:0000256" key="6">
    <source>
        <dbReference type="HAMAP-Rule" id="MF_00031"/>
    </source>
</evidence>
<dbReference type="Proteomes" id="UP000005835">
    <property type="component" value="Unassembled WGS sequence"/>
</dbReference>
<dbReference type="SUPFAM" id="SSF46929">
    <property type="entry name" value="DNA helicase RuvA subunit, C-terminal domain"/>
    <property type="match status" value="1"/>
</dbReference>
<evidence type="ECO:0000256" key="4">
    <source>
        <dbReference type="ARBA" id="ARBA00023172"/>
    </source>
</evidence>
<dbReference type="EMBL" id="ADMG01000037">
    <property type="protein sequence ID" value="EKB30650.1"/>
    <property type="molecule type" value="Genomic_DNA"/>
</dbReference>
<dbReference type="AlphaFoldDB" id="K1JGD5"/>
<evidence type="ECO:0000256" key="2">
    <source>
        <dbReference type="ARBA" id="ARBA00022763"/>
    </source>
</evidence>
<dbReference type="InterPro" id="IPR013849">
    <property type="entry name" value="DNA_helicase_Holl-junc_RuvA_I"/>
</dbReference>
<gene>
    <name evidence="6" type="primary">ruvA</name>
    <name evidence="8" type="ORF">HMPREF9465_01697</name>
</gene>
<dbReference type="InterPro" id="IPR000085">
    <property type="entry name" value="RuvA"/>
</dbReference>
<sequence length="191" mass="19935">MIGRLHGKLIEKTPPQVLVDVGGVGYEVDVPMSTFCNLPAEGSEITLLTHFIVREDAQLLYGFATAAERQTFRALIRISGVGPRIALAVLSGMSTQDLADAVEQGNATLLTRVPGIGKKTADRLVLELKGKLAGNAFAPAGGAASAAQADILSALMALGYSEREAQASVRALPAEVTVSEGIRLALKALAR</sequence>
<dbReference type="HOGENOM" id="CLU_087936_0_0_4"/>
<comment type="caution">
    <text evidence="8">The sequence shown here is derived from an EMBL/GenBank/DDBJ whole genome shotgun (WGS) entry which is preliminary data.</text>
</comment>
<dbReference type="CDD" id="cd14332">
    <property type="entry name" value="UBA_RuvA_C"/>
    <property type="match status" value="1"/>
</dbReference>
<dbReference type="Pfam" id="PF07499">
    <property type="entry name" value="RuvA_C"/>
    <property type="match status" value="1"/>
</dbReference>
<dbReference type="STRING" id="742823.HMPREF9465_01697"/>
<comment type="subcellular location">
    <subcellularLocation>
        <location evidence="6">Cytoplasm</location>
    </subcellularLocation>
</comment>
<dbReference type="Pfam" id="PF14520">
    <property type="entry name" value="HHH_5"/>
    <property type="match status" value="1"/>
</dbReference>
<feature type="domain" description="Helix-hairpin-helix DNA-binding motif class 1" evidence="7">
    <location>
        <begin position="73"/>
        <end position="92"/>
    </location>
</feature>
<dbReference type="Gene3D" id="2.40.50.140">
    <property type="entry name" value="Nucleic acid-binding proteins"/>
    <property type="match status" value="1"/>
</dbReference>
<dbReference type="HAMAP" id="MF_00031">
    <property type="entry name" value="DNA_HJ_migration_RuvA"/>
    <property type="match status" value="1"/>
</dbReference>
<feature type="region of interest" description="Domain I" evidence="6">
    <location>
        <begin position="1"/>
        <end position="64"/>
    </location>
</feature>
<dbReference type="OrthoDB" id="5293449at2"/>
<protein>
    <recommendedName>
        <fullName evidence="6">Holliday junction branch migration complex subunit RuvA</fullName>
    </recommendedName>
</protein>
<dbReference type="GO" id="GO:0005737">
    <property type="term" value="C:cytoplasm"/>
    <property type="evidence" value="ECO:0007669"/>
    <property type="project" value="UniProtKB-SubCell"/>
</dbReference>
<dbReference type="NCBIfam" id="TIGR00084">
    <property type="entry name" value="ruvA"/>
    <property type="match status" value="1"/>
</dbReference>
<evidence type="ECO:0000259" key="7">
    <source>
        <dbReference type="SMART" id="SM00278"/>
    </source>
</evidence>
<keyword evidence="9" id="KW-1185">Reference proteome</keyword>
<accession>K1JGD5</accession>
<dbReference type="InterPro" id="IPR011114">
    <property type="entry name" value="RuvA_C"/>
</dbReference>
<dbReference type="GO" id="GO:0006310">
    <property type="term" value="P:DNA recombination"/>
    <property type="evidence" value="ECO:0007669"/>
    <property type="project" value="UniProtKB-UniRule"/>
</dbReference>
<evidence type="ECO:0000313" key="8">
    <source>
        <dbReference type="EMBL" id="EKB30650.1"/>
    </source>
</evidence>
<reference evidence="8 9" key="1">
    <citation type="submission" date="2012-05" db="EMBL/GenBank/DDBJ databases">
        <title>The Genome Sequence of Sutterella wadsworthensis 2_1_59BFAA.</title>
        <authorList>
            <consortium name="The Broad Institute Genome Sequencing Platform"/>
            <person name="Earl A."/>
            <person name="Ward D."/>
            <person name="Feldgarden M."/>
            <person name="Gevers D."/>
            <person name="Daigneault M."/>
            <person name="Strauss J."/>
            <person name="Allen-Vercoe E."/>
            <person name="Walker B."/>
            <person name="Young S.K."/>
            <person name="Zeng Q."/>
            <person name="Gargeya S."/>
            <person name="Fitzgerald M."/>
            <person name="Haas B."/>
            <person name="Abouelleil A."/>
            <person name="Alvarado L."/>
            <person name="Arachchi H.M."/>
            <person name="Berlin A.M."/>
            <person name="Chapman S.B."/>
            <person name="Goldberg J."/>
            <person name="Griggs A."/>
            <person name="Gujja S."/>
            <person name="Hansen M."/>
            <person name="Howarth C."/>
            <person name="Imamovic A."/>
            <person name="Larimer J."/>
            <person name="McCowen C."/>
            <person name="Montmayeur A."/>
            <person name="Murphy C."/>
            <person name="Neiman D."/>
            <person name="Pearson M."/>
            <person name="Priest M."/>
            <person name="Roberts A."/>
            <person name="Saif S."/>
            <person name="Shea T."/>
            <person name="Sisk P."/>
            <person name="Sykes S."/>
            <person name="Wortman J."/>
            <person name="Nusbaum C."/>
            <person name="Birren B."/>
        </authorList>
    </citation>
    <scope>NUCLEOTIDE SEQUENCE [LARGE SCALE GENOMIC DNA]</scope>
    <source>
        <strain evidence="8 9">2_1_59BFAA</strain>
    </source>
</reference>
<proteinExistence type="inferred from homology"/>
<dbReference type="RefSeq" id="WP_005436049.1">
    <property type="nucleotide sequence ID" value="NZ_JH815518.1"/>
</dbReference>
<feature type="domain" description="Helix-hairpin-helix DNA-binding motif class 1" evidence="7">
    <location>
        <begin position="108"/>
        <end position="127"/>
    </location>
</feature>
<keyword evidence="5 6" id="KW-0234">DNA repair</keyword>
<keyword evidence="1 6" id="KW-0963">Cytoplasm</keyword>
<evidence type="ECO:0000256" key="1">
    <source>
        <dbReference type="ARBA" id="ARBA00022490"/>
    </source>
</evidence>
<feature type="region of interest" description="Domain III" evidence="6">
    <location>
        <begin position="145"/>
        <end position="191"/>
    </location>
</feature>
<keyword evidence="8" id="KW-0378">Hydrolase</keyword>